<dbReference type="InterPro" id="IPR022813">
    <property type="entry name" value="SecD/SecF_arch_bac"/>
</dbReference>
<sequence>MRLKLVPEVTHFDFIGWGRYCVAGSLAALVGALAIFLVMGLNFGVDFKGGTIIELRTPGPADLGQIRGVIDGLGLGDFSVQEFGEPSEVLIQTSAEVPVEGAATPDALVMKALQEVIPDIELRRVEFVGPKVSGELIEAGILAVVLSLLAVLVYVWLRFEWQFAVGAVASLAHDVVLTIGLFSLVQLEFNLSIVAALLTIVGYSLNDTVVVFDRVRENLRRYKSMPMKELLNLSVNETLSRTTMTSFTTLIALVSLYVLGGEVIRGFTFGMIWGVVIGTYSSIFIAAMILLALSVKRDWSKPSADGPAGVQFGSADAP</sequence>
<evidence type="ECO:0000313" key="11">
    <source>
        <dbReference type="EMBL" id="QIE54544.1"/>
    </source>
</evidence>
<dbReference type="GO" id="GO:0065002">
    <property type="term" value="P:intracellular protein transmembrane transport"/>
    <property type="evidence" value="ECO:0007669"/>
    <property type="project" value="UniProtKB-UniRule"/>
</dbReference>
<dbReference type="GO" id="GO:0043952">
    <property type="term" value="P:protein transport by the Sec complex"/>
    <property type="evidence" value="ECO:0007669"/>
    <property type="project" value="UniProtKB-UniRule"/>
</dbReference>
<feature type="transmembrane region" description="Helical" evidence="9">
    <location>
        <begin position="20"/>
        <end position="41"/>
    </location>
</feature>
<feature type="transmembrane region" description="Helical" evidence="9">
    <location>
        <begin position="233"/>
        <end position="259"/>
    </location>
</feature>
<dbReference type="Gene3D" id="1.20.1640.10">
    <property type="entry name" value="Multidrug efflux transporter AcrB transmembrane domain"/>
    <property type="match status" value="1"/>
</dbReference>
<feature type="transmembrane region" description="Helical" evidence="9">
    <location>
        <begin position="191"/>
        <end position="212"/>
    </location>
</feature>
<evidence type="ECO:0000259" key="10">
    <source>
        <dbReference type="Pfam" id="PF02355"/>
    </source>
</evidence>
<feature type="domain" description="Protein export membrane protein SecD/SecF C-terminal" evidence="10">
    <location>
        <begin position="110"/>
        <end position="294"/>
    </location>
</feature>
<keyword evidence="6 9" id="KW-1133">Transmembrane helix</keyword>
<organism evidence="11 12">
    <name type="scientific">Pikeienuella piscinae</name>
    <dbReference type="NCBI Taxonomy" id="2748098"/>
    <lineage>
        <taxon>Bacteria</taxon>
        <taxon>Pseudomonadati</taxon>
        <taxon>Pseudomonadota</taxon>
        <taxon>Alphaproteobacteria</taxon>
        <taxon>Rhodobacterales</taxon>
        <taxon>Paracoccaceae</taxon>
        <taxon>Pikeienuella</taxon>
    </lineage>
</organism>
<accession>A0A7L5BXC5</accession>
<dbReference type="InterPro" id="IPR022645">
    <property type="entry name" value="SecD/SecF_bac"/>
</dbReference>
<keyword evidence="4 9" id="KW-0812">Transmembrane</keyword>
<feature type="transmembrane region" description="Helical" evidence="9">
    <location>
        <begin position="271"/>
        <end position="293"/>
    </location>
</feature>
<keyword evidence="5 9" id="KW-0653">Protein transport</keyword>
<dbReference type="EMBL" id="CP049056">
    <property type="protein sequence ID" value="QIE54544.1"/>
    <property type="molecule type" value="Genomic_DNA"/>
</dbReference>
<dbReference type="RefSeq" id="WP_165094945.1">
    <property type="nucleotide sequence ID" value="NZ_CP049056.1"/>
</dbReference>
<evidence type="ECO:0000256" key="9">
    <source>
        <dbReference type="HAMAP-Rule" id="MF_01464"/>
    </source>
</evidence>
<keyword evidence="12" id="KW-1185">Reference proteome</keyword>
<dbReference type="KEGG" id="hdh:G5B40_03285"/>
<feature type="transmembrane region" description="Helical" evidence="9">
    <location>
        <begin position="164"/>
        <end position="185"/>
    </location>
</feature>
<dbReference type="PRINTS" id="PR01755">
    <property type="entry name" value="SECFTRNLCASE"/>
</dbReference>
<evidence type="ECO:0000256" key="2">
    <source>
        <dbReference type="ARBA" id="ARBA00022448"/>
    </source>
</evidence>
<comment type="function">
    <text evidence="9">Part of the Sec protein translocase complex. Interacts with the SecYEG preprotein conducting channel. SecDF uses the proton motive force (PMF) to complete protein translocation after the ATP-dependent function of SecA.</text>
</comment>
<feature type="transmembrane region" description="Helical" evidence="9">
    <location>
        <begin position="136"/>
        <end position="157"/>
    </location>
</feature>
<dbReference type="HAMAP" id="MF_01464_B">
    <property type="entry name" value="SecF_B"/>
    <property type="match status" value="1"/>
</dbReference>
<keyword evidence="3 9" id="KW-1003">Cell membrane</keyword>
<comment type="subcellular location">
    <subcellularLocation>
        <location evidence="1 9">Cell membrane</location>
        <topology evidence="1 9">Multi-pass membrane protein</topology>
    </subcellularLocation>
</comment>
<dbReference type="GO" id="GO:0005886">
    <property type="term" value="C:plasma membrane"/>
    <property type="evidence" value="ECO:0007669"/>
    <property type="project" value="UniProtKB-SubCell"/>
</dbReference>
<evidence type="ECO:0000256" key="5">
    <source>
        <dbReference type="ARBA" id="ARBA00022927"/>
    </source>
</evidence>
<comment type="similarity">
    <text evidence="9">Belongs to the SecD/SecF family. SecF subfamily.</text>
</comment>
<keyword evidence="2 9" id="KW-0813">Transport</keyword>
<keyword evidence="7 9" id="KW-0811">Translocation</keyword>
<dbReference type="PANTHER" id="PTHR30081:SF8">
    <property type="entry name" value="PROTEIN TRANSLOCASE SUBUNIT SECF"/>
    <property type="match status" value="1"/>
</dbReference>
<keyword evidence="8 9" id="KW-0472">Membrane</keyword>
<dbReference type="NCBIfam" id="TIGR00966">
    <property type="entry name" value="transloc_SecF"/>
    <property type="match status" value="1"/>
</dbReference>
<dbReference type="Pfam" id="PF07549">
    <property type="entry name" value="Sec_GG"/>
    <property type="match status" value="1"/>
</dbReference>
<evidence type="ECO:0000256" key="7">
    <source>
        <dbReference type="ARBA" id="ARBA00023010"/>
    </source>
</evidence>
<dbReference type="GO" id="GO:0006605">
    <property type="term" value="P:protein targeting"/>
    <property type="evidence" value="ECO:0007669"/>
    <property type="project" value="UniProtKB-UniRule"/>
</dbReference>
<dbReference type="SUPFAM" id="SSF82866">
    <property type="entry name" value="Multidrug efflux transporter AcrB transmembrane domain"/>
    <property type="match status" value="1"/>
</dbReference>
<dbReference type="Proteomes" id="UP000503336">
    <property type="component" value="Chromosome"/>
</dbReference>
<dbReference type="InterPro" id="IPR022646">
    <property type="entry name" value="SecD/SecF_CS"/>
</dbReference>
<dbReference type="AlphaFoldDB" id="A0A7L5BXC5"/>
<dbReference type="PANTHER" id="PTHR30081">
    <property type="entry name" value="PROTEIN-EXPORT MEMBRANE PROTEIN SEC"/>
    <property type="match status" value="1"/>
</dbReference>
<reference evidence="11 12" key="1">
    <citation type="submission" date="2020-02" db="EMBL/GenBank/DDBJ databases">
        <title>complete genome sequence of Rhodobacteraceae bacterium.</title>
        <authorList>
            <person name="Park J."/>
            <person name="Kim Y.-S."/>
            <person name="Kim K.-H."/>
        </authorList>
    </citation>
    <scope>NUCLEOTIDE SEQUENCE [LARGE SCALE GENOMIC DNA]</scope>
    <source>
        <strain evidence="11 12">RR4-56</strain>
    </source>
</reference>
<gene>
    <name evidence="9 11" type="primary">secF</name>
    <name evidence="11" type="ORF">G5B40_03285</name>
</gene>
<dbReference type="GO" id="GO:0015450">
    <property type="term" value="F:protein-transporting ATPase activity"/>
    <property type="evidence" value="ECO:0007669"/>
    <property type="project" value="InterPro"/>
</dbReference>
<dbReference type="Pfam" id="PF02355">
    <property type="entry name" value="SecD_SecF_C"/>
    <property type="match status" value="1"/>
</dbReference>
<comment type="subunit">
    <text evidence="9">Forms a complex with SecD. Part of the essential Sec protein translocation apparatus which comprises SecA, SecYEG and auxiliary proteins SecDF-YajC and YidC.</text>
</comment>
<dbReference type="InterPro" id="IPR005665">
    <property type="entry name" value="SecF_bac"/>
</dbReference>
<name>A0A7L5BXC5_9RHOB</name>
<evidence type="ECO:0000313" key="12">
    <source>
        <dbReference type="Proteomes" id="UP000503336"/>
    </source>
</evidence>
<dbReference type="InterPro" id="IPR048634">
    <property type="entry name" value="SecD_SecF_C"/>
</dbReference>
<evidence type="ECO:0000256" key="6">
    <source>
        <dbReference type="ARBA" id="ARBA00022989"/>
    </source>
</evidence>
<dbReference type="InterPro" id="IPR055344">
    <property type="entry name" value="SecD_SecF_C_bact"/>
</dbReference>
<evidence type="ECO:0000256" key="8">
    <source>
        <dbReference type="ARBA" id="ARBA00023136"/>
    </source>
</evidence>
<proteinExistence type="inferred from homology"/>
<evidence type="ECO:0000256" key="4">
    <source>
        <dbReference type="ARBA" id="ARBA00022692"/>
    </source>
</evidence>
<evidence type="ECO:0000256" key="1">
    <source>
        <dbReference type="ARBA" id="ARBA00004651"/>
    </source>
</evidence>
<protein>
    <recommendedName>
        <fullName evidence="9">Protein-export membrane protein SecF</fullName>
    </recommendedName>
</protein>
<evidence type="ECO:0000256" key="3">
    <source>
        <dbReference type="ARBA" id="ARBA00022475"/>
    </source>
</evidence>
<dbReference type="NCBIfam" id="TIGR00916">
    <property type="entry name" value="2A0604s01"/>
    <property type="match status" value="1"/>
</dbReference>